<evidence type="ECO:0008006" key="4">
    <source>
        <dbReference type="Google" id="ProtNLM"/>
    </source>
</evidence>
<gene>
    <name evidence="2" type="ORF">WISP_46437</name>
</gene>
<proteinExistence type="predicted"/>
<organism evidence="2 3">
    <name type="scientific">Willisornis vidua</name>
    <name type="common">Xingu scale-backed antbird</name>
    <dbReference type="NCBI Taxonomy" id="1566151"/>
    <lineage>
        <taxon>Eukaryota</taxon>
        <taxon>Metazoa</taxon>
        <taxon>Chordata</taxon>
        <taxon>Craniata</taxon>
        <taxon>Vertebrata</taxon>
        <taxon>Euteleostomi</taxon>
        <taxon>Archelosauria</taxon>
        <taxon>Archosauria</taxon>
        <taxon>Dinosauria</taxon>
        <taxon>Saurischia</taxon>
        <taxon>Theropoda</taxon>
        <taxon>Coelurosauria</taxon>
        <taxon>Aves</taxon>
        <taxon>Neognathae</taxon>
        <taxon>Neoaves</taxon>
        <taxon>Telluraves</taxon>
        <taxon>Australaves</taxon>
        <taxon>Passeriformes</taxon>
        <taxon>Thamnophilidae</taxon>
        <taxon>Willisornis</taxon>
    </lineage>
</organism>
<sequence length="127" mass="13702">MPSLDLLATLLLMQPRTQLAFWAASPHCCLMSSLTHQHLHVLLGRAALDLFIPQPVLIPGVAPAQVQHLAPGLVKPHEIPMDPHPELVQIPLDGIPSFTGVNHITQLGVTCKIPEVALDLCVSVVIK</sequence>
<evidence type="ECO:0000256" key="1">
    <source>
        <dbReference type="SAM" id="SignalP"/>
    </source>
</evidence>
<feature type="chain" id="PRO_5045552637" description="Secreted protein" evidence="1">
    <location>
        <begin position="21"/>
        <end position="127"/>
    </location>
</feature>
<reference evidence="2" key="1">
    <citation type="submission" date="2019-10" db="EMBL/GenBank/DDBJ databases">
        <authorList>
            <person name="Soares A.E.R."/>
            <person name="Aleixo A."/>
            <person name="Schneider P."/>
            <person name="Miyaki C.Y."/>
            <person name="Schneider M.P."/>
            <person name="Mello C."/>
            <person name="Vasconcelos A.T.R."/>
        </authorList>
    </citation>
    <scope>NUCLEOTIDE SEQUENCE</scope>
    <source>
        <tissue evidence="2">Muscle</tissue>
    </source>
</reference>
<name>A0ABQ9DLE7_9PASS</name>
<keyword evidence="1" id="KW-0732">Signal</keyword>
<dbReference type="EMBL" id="WHWB01033280">
    <property type="protein sequence ID" value="KAJ7420807.1"/>
    <property type="molecule type" value="Genomic_DNA"/>
</dbReference>
<comment type="caution">
    <text evidence="2">The sequence shown here is derived from an EMBL/GenBank/DDBJ whole genome shotgun (WGS) entry which is preliminary data.</text>
</comment>
<protein>
    <recommendedName>
        <fullName evidence="4">Secreted protein</fullName>
    </recommendedName>
</protein>
<evidence type="ECO:0000313" key="3">
    <source>
        <dbReference type="Proteomes" id="UP001145742"/>
    </source>
</evidence>
<accession>A0ABQ9DLE7</accession>
<feature type="signal peptide" evidence="1">
    <location>
        <begin position="1"/>
        <end position="20"/>
    </location>
</feature>
<keyword evidence="3" id="KW-1185">Reference proteome</keyword>
<evidence type="ECO:0000313" key="2">
    <source>
        <dbReference type="EMBL" id="KAJ7420807.1"/>
    </source>
</evidence>
<dbReference type="Proteomes" id="UP001145742">
    <property type="component" value="Unassembled WGS sequence"/>
</dbReference>